<accession>A0A9P0G5S0</accession>
<evidence type="ECO:0000256" key="3">
    <source>
        <dbReference type="SAM" id="MobiDB-lite"/>
    </source>
</evidence>
<dbReference type="Pfam" id="PF08711">
    <property type="entry name" value="Med26"/>
    <property type="match status" value="1"/>
</dbReference>
<feature type="compositionally biased region" description="Low complexity" evidence="3">
    <location>
        <begin position="452"/>
        <end position="470"/>
    </location>
</feature>
<evidence type="ECO:0000259" key="4">
    <source>
        <dbReference type="PROSITE" id="PS50103"/>
    </source>
</evidence>
<feature type="compositionally biased region" description="Basic and acidic residues" evidence="3">
    <location>
        <begin position="268"/>
        <end position="293"/>
    </location>
</feature>
<keyword evidence="1" id="KW-0539">Nucleus</keyword>
<keyword evidence="7" id="KW-1185">Reference proteome</keyword>
<feature type="compositionally biased region" description="Low complexity" evidence="3">
    <location>
        <begin position="308"/>
        <end position="317"/>
    </location>
</feature>
<dbReference type="EMBL" id="OU963868">
    <property type="protein sequence ID" value="CAH0774886.1"/>
    <property type="molecule type" value="Genomic_DNA"/>
</dbReference>
<gene>
    <name evidence="6" type="ORF">BEMITA_LOCUS11170</name>
</gene>
<dbReference type="SUPFAM" id="SSF47676">
    <property type="entry name" value="Conserved domain common to transcription factors TFIIS, elongin A, CRSP70"/>
    <property type="match status" value="1"/>
</dbReference>
<comment type="subcellular location">
    <subcellularLocation>
        <location evidence="1">Nucleus</location>
    </subcellularLocation>
</comment>
<dbReference type="GO" id="GO:0008157">
    <property type="term" value="F:protein phosphatase 1 binding"/>
    <property type="evidence" value="ECO:0007669"/>
    <property type="project" value="TreeGrafter"/>
</dbReference>
<feature type="region of interest" description="Disordered" evidence="3">
    <location>
        <begin position="611"/>
        <end position="717"/>
    </location>
</feature>
<feature type="compositionally biased region" description="Basic and acidic residues" evidence="3">
    <location>
        <begin position="695"/>
        <end position="717"/>
    </location>
</feature>
<dbReference type="PANTHER" id="PTHR46557:SF1">
    <property type="entry name" value="SERINE_THREONINE-PROTEIN PHOSPHATASE 1 REGULATORY SUBUNIT 10"/>
    <property type="match status" value="1"/>
</dbReference>
<dbReference type="PROSITE" id="PS50103">
    <property type="entry name" value="ZF_C3H1"/>
    <property type="match status" value="1"/>
</dbReference>
<feature type="compositionally biased region" description="Basic and acidic residues" evidence="3">
    <location>
        <begin position="574"/>
        <end position="590"/>
    </location>
</feature>
<protein>
    <recommendedName>
        <fullName evidence="8">Serine/threonine-protein phosphatase 1 regulatory subunit 10</fullName>
    </recommendedName>
</protein>
<proteinExistence type="predicted"/>
<feature type="region of interest" description="Disordered" evidence="3">
    <location>
        <begin position="1021"/>
        <end position="1109"/>
    </location>
</feature>
<dbReference type="KEGG" id="btab:109036755"/>
<dbReference type="PROSITE" id="PS51319">
    <property type="entry name" value="TFIIS_N"/>
    <property type="match status" value="1"/>
</dbReference>
<feature type="zinc finger region" description="C3H1-type" evidence="2">
    <location>
        <begin position="1115"/>
        <end position="1142"/>
    </location>
</feature>
<dbReference type="GO" id="GO:0008270">
    <property type="term" value="F:zinc ion binding"/>
    <property type="evidence" value="ECO:0007669"/>
    <property type="project" value="UniProtKB-KW"/>
</dbReference>
<evidence type="ECO:0000313" key="6">
    <source>
        <dbReference type="EMBL" id="CAH0774886.1"/>
    </source>
</evidence>
<dbReference type="AlphaFoldDB" id="A0A9P0G5S0"/>
<feature type="compositionally biased region" description="Low complexity" evidence="3">
    <location>
        <begin position="1031"/>
        <end position="1060"/>
    </location>
</feature>
<dbReference type="Proteomes" id="UP001152759">
    <property type="component" value="Chromosome 7"/>
</dbReference>
<evidence type="ECO:0000313" key="7">
    <source>
        <dbReference type="Proteomes" id="UP001152759"/>
    </source>
</evidence>
<keyword evidence="2" id="KW-0862">Zinc</keyword>
<keyword evidence="2" id="KW-0479">Metal-binding</keyword>
<evidence type="ECO:0000259" key="5">
    <source>
        <dbReference type="PROSITE" id="PS51319"/>
    </source>
</evidence>
<evidence type="ECO:0008006" key="8">
    <source>
        <dbReference type="Google" id="ProtNLM"/>
    </source>
</evidence>
<keyword evidence="2" id="KW-0863">Zinc-finger</keyword>
<reference evidence="6" key="1">
    <citation type="submission" date="2021-12" db="EMBL/GenBank/DDBJ databases">
        <authorList>
            <person name="King R."/>
        </authorList>
    </citation>
    <scope>NUCLEOTIDE SEQUENCE</scope>
</reference>
<feature type="compositionally biased region" description="Basic and acidic residues" evidence="3">
    <location>
        <begin position="434"/>
        <end position="445"/>
    </location>
</feature>
<dbReference type="InterPro" id="IPR000571">
    <property type="entry name" value="Znf_CCCH"/>
</dbReference>
<dbReference type="GO" id="GO:0000785">
    <property type="term" value="C:chromatin"/>
    <property type="evidence" value="ECO:0007669"/>
    <property type="project" value="TreeGrafter"/>
</dbReference>
<feature type="compositionally biased region" description="Basic and acidic residues" evidence="3">
    <location>
        <begin position="1077"/>
        <end position="1098"/>
    </location>
</feature>
<evidence type="ECO:0000256" key="1">
    <source>
        <dbReference type="PROSITE-ProRule" id="PRU00649"/>
    </source>
</evidence>
<feature type="compositionally biased region" description="Low complexity" evidence="3">
    <location>
        <begin position="508"/>
        <end position="538"/>
    </location>
</feature>
<feature type="compositionally biased region" description="Basic and acidic residues" evidence="3">
    <location>
        <begin position="328"/>
        <end position="380"/>
    </location>
</feature>
<organism evidence="6 7">
    <name type="scientific">Bemisia tabaci</name>
    <name type="common">Sweetpotato whitefly</name>
    <name type="synonym">Aleurodes tabaci</name>
    <dbReference type="NCBI Taxonomy" id="7038"/>
    <lineage>
        <taxon>Eukaryota</taxon>
        <taxon>Metazoa</taxon>
        <taxon>Ecdysozoa</taxon>
        <taxon>Arthropoda</taxon>
        <taxon>Hexapoda</taxon>
        <taxon>Insecta</taxon>
        <taxon>Pterygota</taxon>
        <taxon>Neoptera</taxon>
        <taxon>Paraneoptera</taxon>
        <taxon>Hemiptera</taxon>
        <taxon>Sternorrhyncha</taxon>
        <taxon>Aleyrodoidea</taxon>
        <taxon>Aleyrodidae</taxon>
        <taxon>Aleyrodinae</taxon>
        <taxon>Bemisia</taxon>
    </lineage>
</organism>
<dbReference type="InterPro" id="IPR017923">
    <property type="entry name" value="TFIIS_N"/>
</dbReference>
<sequence length="1143" mass="125355">MPRICPEQLLNCLKVLLAPNGGIKSEEQIDRLVSLIQKFSTKLVSKCIYISILKATDVKLINSFMGAGGWKLLHTWLESSMAAENWPLTVELLELLQLVPVDLERLKSNTIPKLVKSLSKQQENTAARNIALDLLGKWAFIVKSAAASTPTNVLSQVKEETETIVPVKTEPIDVNVEKLKNEVSLKIKSEVNSETCEVKVEPKIEPVVGASNSPASGAPPLPVPKLKISLKDVPKVSQLKKENEIYGNSDDSENEHSLCNGDADDSDENRKLSKRERLQKKYKDSQEDTQDRMRKQKLNRIGEKEHLSSSSSNSSISGGAKPVTSKVKSKDLKGKPDKTSDKKLDSLKDKKSKDLKLKDKALFQIEKDPPKSLKDKVQAEKDKANLAKALPAPASVVKLGKIPKKVSQGSDIKPSSFNLFDSNSSNHNSVKNKVLSDDRNKKVIPNEKSIPKKPVVVEPPKVVKKVSISIEPKRSLPEDIKLKTVKTFNSKFRLTGLEEEPPKPPAPKKSSSSNSATNSSSPATHSSSSTSSSSSPGSSDKKPGLKRTSPPKEQPPEKKIRTETPSPSSSPASNDKKKSKTEDQKEDKKPHAAAKKPMLLESVGFMDALDAANIKTEPRKRKRKLSTTKESNGGPEPKKEASPTGASGDSDSPKVPISPPIVKPQFKFYQDTMETSLEEDSKSKESSEVNPPEQVKPKDEFHADAQEDKSSSEEEFKVNITENEVPLGETRPEMPKSALVHFKSKKDGKRKSVSWREEDCLISVKYFELDETERINVTRNFTDMKQQERYAERENFLKARNLASEDIMEEKVAWMCPPPLIDLEPSTVIPGKNSQEKDIQYAREKNVLQAIYFNRRSIPDTPAEPDLEIHATTDPTLIPLEDTTGSTDSVCDFTHEPWPEPKREEFEMTMPNMMMPNNNFMYPGMNNSFPCGPFPPANMFPGGPNPMGPGDWRGPDPNMPMFPGGRPGPMGPGPGPMGPMVPGGPPGPMGPVGPMGPMGPMGPGPGPDMGFPGNFDPSFGPGMGPPGGGPPNMFNGPGPGPGWFDPSGNNMGPQGMMNMNSDFGPSGNMPPRNSGKYRNDDRGGRGDSRPWKGKDKSKNKGKGSFKKGDYNEEFALKHGICKMFLRKGNCSFANCKFLHSLPP</sequence>
<dbReference type="GO" id="GO:0072357">
    <property type="term" value="C:PTW/PP1 phosphatase complex"/>
    <property type="evidence" value="ECO:0007669"/>
    <property type="project" value="TreeGrafter"/>
</dbReference>
<evidence type="ECO:0000256" key="2">
    <source>
        <dbReference type="PROSITE-ProRule" id="PRU00723"/>
    </source>
</evidence>
<feature type="compositionally biased region" description="Low complexity" evidence="3">
    <location>
        <begin position="415"/>
        <end position="433"/>
    </location>
</feature>
<name>A0A9P0G5S0_BEMTA</name>
<feature type="region of interest" description="Disordered" evidence="3">
    <location>
        <begin position="404"/>
        <end position="599"/>
    </location>
</feature>
<feature type="region of interest" description="Disordered" evidence="3">
    <location>
        <begin position="243"/>
        <end position="380"/>
    </location>
</feature>
<dbReference type="Gene3D" id="1.20.930.10">
    <property type="entry name" value="Conserved domain common to transcription factors TFIIS, elongin A, CRSP70"/>
    <property type="match status" value="1"/>
</dbReference>
<feature type="compositionally biased region" description="Basic and acidic residues" evidence="3">
    <location>
        <begin position="471"/>
        <end position="482"/>
    </location>
</feature>
<feature type="domain" description="TFIIS N-terminal" evidence="5">
    <location>
        <begin position="71"/>
        <end position="145"/>
    </location>
</feature>
<feature type="domain" description="C3H1-type" evidence="4">
    <location>
        <begin position="1115"/>
        <end position="1142"/>
    </location>
</feature>
<dbReference type="PANTHER" id="PTHR46557">
    <property type="entry name" value="SERINE/THREONINE-PROTEIN PHOSPHATASE 1 REGULATORY SUBUNIT 10-RELATED"/>
    <property type="match status" value="1"/>
</dbReference>
<dbReference type="InterPro" id="IPR035441">
    <property type="entry name" value="TFIIS/LEDGF_dom_sf"/>
</dbReference>
<dbReference type="GO" id="GO:0005634">
    <property type="term" value="C:nucleus"/>
    <property type="evidence" value="ECO:0007669"/>
    <property type="project" value="UniProtKB-SubCell"/>
</dbReference>